<dbReference type="OMA" id="VHYYDGV"/>
<reference evidence="2 3" key="1">
    <citation type="journal article" date="2013" name="BMC Genomics">
        <title>Genomics-driven discovery of the pneumocandin biosynthetic gene cluster in the fungus Glarea lozoyensis.</title>
        <authorList>
            <person name="Chen L."/>
            <person name="Yue Q."/>
            <person name="Zhang X."/>
            <person name="Xiang M."/>
            <person name="Wang C."/>
            <person name="Li S."/>
            <person name="Che Y."/>
            <person name="Ortiz-Lopez F.J."/>
            <person name="Bills G.F."/>
            <person name="Liu X."/>
            <person name="An Z."/>
        </authorList>
    </citation>
    <scope>NUCLEOTIDE SEQUENCE [LARGE SCALE GENOMIC DNA]</scope>
    <source>
        <strain evidence="3">ATCC 20868 / MF5171</strain>
    </source>
</reference>
<dbReference type="PANTHER" id="PTHR43544:SF32">
    <property type="entry name" value="CHAIN DEHYDROGENASE, PUTATIVE (AFU_ORTHOLOGUE AFUA_5G01530)-RELATED"/>
    <property type="match status" value="1"/>
</dbReference>
<evidence type="ECO:0000256" key="1">
    <source>
        <dbReference type="ARBA" id="ARBA00006484"/>
    </source>
</evidence>
<keyword evidence="3" id="KW-1185">Reference proteome</keyword>
<protein>
    <submittedName>
        <fullName evidence="2">NAD(P)-binding Rossmann-fold containing protein</fullName>
    </submittedName>
</protein>
<dbReference type="OrthoDB" id="7289984at2759"/>
<dbReference type="eggNOG" id="KOG1208">
    <property type="taxonomic scope" value="Eukaryota"/>
</dbReference>
<dbReference type="PANTHER" id="PTHR43544">
    <property type="entry name" value="SHORT-CHAIN DEHYDROGENASE/REDUCTASE"/>
    <property type="match status" value="1"/>
</dbReference>
<dbReference type="GO" id="GO:0019748">
    <property type="term" value="P:secondary metabolic process"/>
    <property type="evidence" value="ECO:0007669"/>
    <property type="project" value="TreeGrafter"/>
</dbReference>
<evidence type="ECO:0000313" key="3">
    <source>
        <dbReference type="Proteomes" id="UP000016922"/>
    </source>
</evidence>
<dbReference type="Gene3D" id="3.40.50.720">
    <property type="entry name" value="NAD(P)-binding Rossmann-like Domain"/>
    <property type="match status" value="1"/>
</dbReference>
<dbReference type="GO" id="GO:0016491">
    <property type="term" value="F:oxidoreductase activity"/>
    <property type="evidence" value="ECO:0007669"/>
    <property type="project" value="TreeGrafter"/>
</dbReference>
<dbReference type="RefSeq" id="XP_008081233.1">
    <property type="nucleotide sequence ID" value="XM_008083042.1"/>
</dbReference>
<dbReference type="Pfam" id="PF00106">
    <property type="entry name" value="adh_short"/>
    <property type="match status" value="1"/>
</dbReference>
<dbReference type="EMBL" id="KE145361">
    <property type="protein sequence ID" value="EPE31504.1"/>
    <property type="molecule type" value="Genomic_DNA"/>
</dbReference>
<dbReference type="InterPro" id="IPR002347">
    <property type="entry name" value="SDR_fam"/>
</dbReference>
<dbReference type="AlphaFoldDB" id="S3D2W0"/>
<dbReference type="HOGENOM" id="CLU_010194_9_0_1"/>
<gene>
    <name evidence="2" type="ORF">GLAREA_12260</name>
</gene>
<dbReference type="KEGG" id="glz:GLAREA_12260"/>
<sequence>MALRTVLITGANSGVGYATATLLSSFPTYHVIMTGRSLPKLQAAKQVIEATGTVQSQLSILHLDVTDLSTITAAAKQVEEQHGHLDVLINNAATGIRIPDMQTRLTEAYKTNVIGPALVSEAFRPLLLKSANPYSLYISSGVGSINLAMKKSAYKMQYEDAYRSSKAALNMLATLEYTDFKEQGLKVFVVSPGFVVSNLRGTSEEERSGWGQAGDPMGSAELIRGVVEGEREEDVGRFVWKEGVYEW</sequence>
<dbReference type="SUPFAM" id="SSF51735">
    <property type="entry name" value="NAD(P)-binding Rossmann-fold domains"/>
    <property type="match status" value="1"/>
</dbReference>
<proteinExistence type="inferred from homology"/>
<dbReference type="GO" id="GO:0005737">
    <property type="term" value="C:cytoplasm"/>
    <property type="evidence" value="ECO:0007669"/>
    <property type="project" value="TreeGrafter"/>
</dbReference>
<dbReference type="GeneID" id="19471301"/>
<dbReference type="InterPro" id="IPR036291">
    <property type="entry name" value="NAD(P)-bd_dom_sf"/>
</dbReference>
<accession>S3D2W0</accession>
<dbReference type="PRINTS" id="PR00081">
    <property type="entry name" value="GDHRDH"/>
</dbReference>
<organism evidence="2 3">
    <name type="scientific">Glarea lozoyensis (strain ATCC 20868 / MF5171)</name>
    <dbReference type="NCBI Taxonomy" id="1116229"/>
    <lineage>
        <taxon>Eukaryota</taxon>
        <taxon>Fungi</taxon>
        <taxon>Dikarya</taxon>
        <taxon>Ascomycota</taxon>
        <taxon>Pezizomycotina</taxon>
        <taxon>Leotiomycetes</taxon>
        <taxon>Helotiales</taxon>
        <taxon>Helotiaceae</taxon>
        <taxon>Glarea</taxon>
    </lineage>
</organism>
<name>S3D2W0_GLAL2</name>
<dbReference type="Proteomes" id="UP000016922">
    <property type="component" value="Unassembled WGS sequence"/>
</dbReference>
<evidence type="ECO:0000313" key="2">
    <source>
        <dbReference type="EMBL" id="EPE31504.1"/>
    </source>
</evidence>
<dbReference type="InterPro" id="IPR051468">
    <property type="entry name" value="Fungal_SecMetab_SDRs"/>
</dbReference>
<comment type="similarity">
    <text evidence="1">Belongs to the short-chain dehydrogenases/reductases (SDR) family.</text>
</comment>